<dbReference type="SUPFAM" id="SSF69618">
    <property type="entry name" value="HemD-like"/>
    <property type="match status" value="1"/>
</dbReference>
<evidence type="ECO:0000313" key="2">
    <source>
        <dbReference type="EMBL" id="EHP69317.1"/>
    </source>
</evidence>
<dbReference type="eggNOG" id="arCOG02048">
    <property type="taxonomic scope" value="Archaea"/>
</dbReference>
<dbReference type="RefSeq" id="WP_009073250.1">
    <property type="nucleotide sequence ID" value="NZ_JH597768.1"/>
</dbReference>
<dbReference type="GO" id="GO:0006780">
    <property type="term" value="P:uroporphyrinogen III biosynthetic process"/>
    <property type="evidence" value="ECO:0007669"/>
    <property type="project" value="InterPro"/>
</dbReference>
<dbReference type="InterPro" id="IPR003754">
    <property type="entry name" value="4pyrrol_synth_uPrphyn_synth"/>
</dbReference>
<gene>
    <name evidence="2" type="ORF">MetMK1DRAFT_00020670</name>
</gene>
<dbReference type="InterPro" id="IPR036108">
    <property type="entry name" value="4pyrrol_syn_uPrphyn_synt_sf"/>
</dbReference>
<reference evidence="2 3" key="1">
    <citation type="submission" date="2012-01" db="EMBL/GenBank/DDBJ databases">
        <title>Improved High-Quality Draft sequence of Metallosphaera yellowstonensis MK1.</title>
        <authorList>
            <consortium name="US DOE Joint Genome Institute"/>
            <person name="Lucas S."/>
            <person name="Han J."/>
            <person name="Cheng J.-F."/>
            <person name="Goodwin L."/>
            <person name="Pitluck S."/>
            <person name="Peters L."/>
            <person name="Teshima H."/>
            <person name="Detter J.C."/>
            <person name="Han C."/>
            <person name="Tapia R."/>
            <person name="Land M."/>
            <person name="Hauser L."/>
            <person name="Kyrpides N."/>
            <person name="Kozubal M."/>
            <person name="Macur R.E."/>
            <person name="Jay Z."/>
            <person name="Inskeep W."/>
            <person name="Woyke T."/>
        </authorList>
    </citation>
    <scope>NUCLEOTIDE SEQUENCE [LARGE SCALE GENOMIC DNA]</scope>
    <source>
        <strain evidence="2 3">MK1</strain>
    </source>
</reference>
<dbReference type="HOGENOM" id="CLU_1253635_0_0_2"/>
<evidence type="ECO:0000259" key="1">
    <source>
        <dbReference type="Pfam" id="PF02602"/>
    </source>
</evidence>
<keyword evidence="3" id="KW-1185">Reference proteome</keyword>
<dbReference type="EMBL" id="JH597768">
    <property type="protein sequence ID" value="EHP69317.1"/>
    <property type="molecule type" value="Genomic_DNA"/>
</dbReference>
<dbReference type="STRING" id="671065.MetMK1DRAFT_00020670"/>
<accession>H2C690</accession>
<dbReference type="PANTHER" id="PTHR40082">
    <property type="entry name" value="BLR5956 PROTEIN"/>
    <property type="match status" value="1"/>
</dbReference>
<dbReference type="AlphaFoldDB" id="H2C690"/>
<evidence type="ECO:0000313" key="3">
    <source>
        <dbReference type="Proteomes" id="UP000003980"/>
    </source>
</evidence>
<proteinExistence type="predicted"/>
<feature type="domain" description="Tetrapyrrole biosynthesis uroporphyrinogen III synthase" evidence="1">
    <location>
        <begin position="40"/>
        <end position="194"/>
    </location>
</feature>
<name>H2C690_9CREN</name>
<dbReference type="Gene3D" id="3.40.50.10090">
    <property type="match status" value="2"/>
</dbReference>
<dbReference type="GO" id="GO:0004852">
    <property type="term" value="F:uroporphyrinogen-III synthase activity"/>
    <property type="evidence" value="ECO:0007669"/>
    <property type="project" value="InterPro"/>
</dbReference>
<dbReference type="CDD" id="cd06578">
    <property type="entry name" value="HemD"/>
    <property type="match status" value="1"/>
</dbReference>
<dbReference type="InterPro" id="IPR039793">
    <property type="entry name" value="UROS/Hem4"/>
</dbReference>
<organism evidence="2 3">
    <name type="scientific">Metallosphaera yellowstonensis MK1</name>
    <dbReference type="NCBI Taxonomy" id="671065"/>
    <lineage>
        <taxon>Archaea</taxon>
        <taxon>Thermoproteota</taxon>
        <taxon>Thermoprotei</taxon>
        <taxon>Sulfolobales</taxon>
        <taxon>Sulfolobaceae</taxon>
        <taxon>Metallosphaera</taxon>
    </lineage>
</organism>
<protein>
    <submittedName>
        <fullName evidence="2">Uroporphyrinogen-III synthase</fullName>
    </submittedName>
</protein>
<sequence>MKVLYLRPEGSNVPKLEGVEVINISLFSPRCLQYDDSWRDAEGIAFTSINAVRCFRHFPELRDKKVFAVGPTTARELEKQGIRAIYPKKYTTVNLAYLMAETGLHKLASFRSTEASEKMREILQNFNYIEIYNYTLELNESSLIEARSILKECKVDAVVLTSSSIARAIANFLRDCHTIITIGPMTSASLSSLRPDLEFVESEESDIEGTVKVIVKLRRGE</sequence>
<dbReference type="Pfam" id="PF02602">
    <property type="entry name" value="HEM4"/>
    <property type="match status" value="1"/>
</dbReference>
<dbReference type="PANTHER" id="PTHR40082:SF1">
    <property type="entry name" value="BLR5956 PROTEIN"/>
    <property type="match status" value="1"/>
</dbReference>
<dbReference type="OrthoDB" id="36223at2157"/>
<dbReference type="Proteomes" id="UP000003980">
    <property type="component" value="Unassembled WGS sequence"/>
</dbReference>